<name>A0A4E0RKN1_9GAMM</name>
<dbReference type="Pfam" id="PF00571">
    <property type="entry name" value="CBS"/>
    <property type="match status" value="1"/>
</dbReference>
<dbReference type="PANTHER" id="PTHR43080:SF2">
    <property type="entry name" value="CBS DOMAIN-CONTAINING PROTEIN"/>
    <property type="match status" value="1"/>
</dbReference>
<keyword evidence="1 2" id="KW-0129">CBS domain</keyword>
<dbReference type="SUPFAM" id="SSF54631">
    <property type="entry name" value="CBS-domain pair"/>
    <property type="match status" value="1"/>
</dbReference>
<evidence type="ECO:0000313" key="4">
    <source>
        <dbReference type="EMBL" id="TGO03526.1"/>
    </source>
</evidence>
<feature type="domain" description="CBS" evidence="3">
    <location>
        <begin position="80"/>
        <end position="135"/>
    </location>
</feature>
<evidence type="ECO:0000313" key="5">
    <source>
        <dbReference type="Proteomes" id="UP000030428"/>
    </source>
</evidence>
<dbReference type="PROSITE" id="PS51371">
    <property type="entry name" value="CBS"/>
    <property type="match status" value="1"/>
</dbReference>
<dbReference type="InterPro" id="IPR046342">
    <property type="entry name" value="CBS_dom_sf"/>
</dbReference>
<evidence type="ECO:0000256" key="1">
    <source>
        <dbReference type="ARBA" id="ARBA00023122"/>
    </source>
</evidence>
<dbReference type="InterPro" id="IPR051257">
    <property type="entry name" value="Diverse_CBS-Domain"/>
</dbReference>
<dbReference type="Gene3D" id="3.10.580.10">
    <property type="entry name" value="CBS-domain"/>
    <property type="match status" value="1"/>
</dbReference>
<protein>
    <recommendedName>
        <fullName evidence="3">CBS domain-containing protein</fullName>
    </recommendedName>
</protein>
<dbReference type="PANTHER" id="PTHR43080">
    <property type="entry name" value="CBS DOMAIN-CONTAINING PROTEIN CBSX3, MITOCHONDRIAL"/>
    <property type="match status" value="1"/>
</dbReference>
<proteinExistence type="predicted"/>
<reference evidence="4 5" key="1">
    <citation type="journal article" date="2016" name="Front. Microbiol.">
        <title>Single-Cell (Meta-)Genomics of a Dimorphic Candidatus Thiomargarita nelsonii Reveals Genomic Plasticity.</title>
        <authorList>
            <person name="Flood B.E."/>
            <person name="Fliss P."/>
            <person name="Jones D.S."/>
            <person name="Dick G.J."/>
            <person name="Jain S."/>
            <person name="Kaster A.K."/>
            <person name="Winkel M."/>
            <person name="Mussmann M."/>
            <person name="Bailey J."/>
        </authorList>
    </citation>
    <scope>NUCLEOTIDE SEQUENCE [LARGE SCALE GENOMIC DNA]</scope>
    <source>
        <strain evidence="4">Hydrate Ridge</strain>
    </source>
</reference>
<keyword evidence="5" id="KW-1185">Reference proteome</keyword>
<gene>
    <name evidence="4" type="ORF">PN36_05200</name>
</gene>
<evidence type="ECO:0000256" key="2">
    <source>
        <dbReference type="PROSITE-ProRule" id="PRU00703"/>
    </source>
</evidence>
<dbReference type="InterPro" id="IPR000644">
    <property type="entry name" value="CBS_dom"/>
</dbReference>
<accession>A0A4E0RKN1</accession>
<organism evidence="4 5">
    <name type="scientific">Candidatus Thiomargarita nelsonii</name>
    <dbReference type="NCBI Taxonomy" id="1003181"/>
    <lineage>
        <taxon>Bacteria</taxon>
        <taxon>Pseudomonadati</taxon>
        <taxon>Pseudomonadota</taxon>
        <taxon>Gammaproteobacteria</taxon>
        <taxon>Thiotrichales</taxon>
        <taxon>Thiotrichaceae</taxon>
        <taxon>Thiomargarita</taxon>
    </lineage>
</organism>
<sequence length="135" mass="15672">MSHIKLVRVRDVMKTEFDRVDGIITVAQALRNMKHPEVRSIIVNKRHPDDEFGMVLLSDIARHVLAKDRSPERVNVYEIMAKPLLSVSPQMDIRYCARLLDRFNLLRAPVMENDDVIGILGFTDIVLRGMEEYRQ</sequence>
<dbReference type="AlphaFoldDB" id="A0A4E0RKN1"/>
<comment type="caution">
    <text evidence="4">The sequence shown here is derived from an EMBL/GenBank/DDBJ whole genome shotgun (WGS) entry which is preliminary data.</text>
</comment>
<dbReference type="CDD" id="cd04630">
    <property type="entry name" value="CBS_pair_bac"/>
    <property type="match status" value="1"/>
</dbReference>
<evidence type="ECO:0000259" key="3">
    <source>
        <dbReference type="PROSITE" id="PS51371"/>
    </source>
</evidence>
<dbReference type="Proteomes" id="UP000030428">
    <property type="component" value="Unassembled WGS sequence"/>
</dbReference>
<dbReference type="EMBL" id="JSZA02000014">
    <property type="protein sequence ID" value="TGO03526.1"/>
    <property type="molecule type" value="Genomic_DNA"/>
</dbReference>